<keyword evidence="4 7" id="KW-1133">Transmembrane helix</keyword>
<feature type="transmembrane region" description="Helical" evidence="7">
    <location>
        <begin position="405"/>
        <end position="425"/>
    </location>
</feature>
<dbReference type="PANTHER" id="PTHR43791">
    <property type="entry name" value="PERMEASE-RELATED"/>
    <property type="match status" value="1"/>
</dbReference>
<dbReference type="InterPro" id="IPR036259">
    <property type="entry name" value="MFS_trans_sf"/>
</dbReference>
<feature type="transmembrane region" description="Helical" evidence="7">
    <location>
        <begin position="437"/>
        <end position="454"/>
    </location>
</feature>
<keyword evidence="3 7" id="KW-0812">Transmembrane</keyword>
<evidence type="ECO:0000313" key="8">
    <source>
        <dbReference type="EMBL" id="ODV84790.1"/>
    </source>
</evidence>
<keyword evidence="9" id="KW-1185">Reference proteome</keyword>
<feature type="transmembrane region" description="Helical" evidence="7">
    <location>
        <begin position="144"/>
        <end position="162"/>
    </location>
</feature>
<dbReference type="EMBL" id="KV453855">
    <property type="protein sequence ID" value="ODV84790.1"/>
    <property type="molecule type" value="Genomic_DNA"/>
</dbReference>
<feature type="transmembrane region" description="Helical" evidence="7">
    <location>
        <begin position="77"/>
        <end position="94"/>
    </location>
</feature>
<evidence type="ECO:0000256" key="7">
    <source>
        <dbReference type="SAM" id="Phobius"/>
    </source>
</evidence>
<feature type="transmembrane region" description="Helical" evidence="7">
    <location>
        <begin position="346"/>
        <end position="367"/>
    </location>
</feature>
<feature type="transmembrane region" description="Helical" evidence="7">
    <location>
        <begin position="310"/>
        <end position="334"/>
    </location>
</feature>
<feature type="transmembrane region" description="Helical" evidence="7">
    <location>
        <begin position="168"/>
        <end position="191"/>
    </location>
</feature>
<proteinExistence type="inferred from homology"/>
<evidence type="ECO:0008006" key="10">
    <source>
        <dbReference type="Google" id="ProtNLM"/>
    </source>
</evidence>
<evidence type="ECO:0000256" key="2">
    <source>
        <dbReference type="ARBA" id="ARBA00022448"/>
    </source>
</evidence>
<feature type="transmembrane region" description="Helical" evidence="7">
    <location>
        <begin position="239"/>
        <end position="261"/>
    </location>
</feature>
<accession>A0A1E4SZ84</accession>
<dbReference type="PANTHER" id="PTHR43791:SF1">
    <property type="entry name" value="ALLANTOATE PERMEASE"/>
    <property type="match status" value="1"/>
</dbReference>
<feature type="transmembrane region" description="Helical" evidence="7">
    <location>
        <begin position="374"/>
        <end position="393"/>
    </location>
</feature>
<feature type="transmembrane region" description="Helical" evidence="7">
    <location>
        <begin position="466"/>
        <end position="487"/>
    </location>
</feature>
<dbReference type="Gene3D" id="1.20.1250.20">
    <property type="entry name" value="MFS general substrate transporter like domains"/>
    <property type="match status" value="2"/>
</dbReference>
<evidence type="ECO:0000256" key="3">
    <source>
        <dbReference type="ARBA" id="ARBA00022692"/>
    </source>
</evidence>
<dbReference type="STRING" id="983967.A0A1E4SZ84"/>
<dbReference type="GO" id="GO:0022857">
    <property type="term" value="F:transmembrane transporter activity"/>
    <property type="evidence" value="ECO:0007669"/>
    <property type="project" value="InterPro"/>
</dbReference>
<dbReference type="AlphaFoldDB" id="A0A1E4SZ84"/>
<name>A0A1E4SZ84_9ASCO</name>
<dbReference type="SUPFAM" id="SSF103473">
    <property type="entry name" value="MFS general substrate transporter"/>
    <property type="match status" value="1"/>
</dbReference>
<evidence type="ECO:0000313" key="9">
    <source>
        <dbReference type="Proteomes" id="UP000094801"/>
    </source>
</evidence>
<comment type="similarity">
    <text evidence="6">Belongs to the major facilitator superfamily. Allantoate permease family.</text>
</comment>
<evidence type="ECO:0000256" key="6">
    <source>
        <dbReference type="ARBA" id="ARBA00037968"/>
    </source>
</evidence>
<dbReference type="FunFam" id="1.20.1250.20:FF:000064">
    <property type="entry name" value="MFS allantoate transporter"/>
    <property type="match status" value="1"/>
</dbReference>
<keyword evidence="5 7" id="KW-0472">Membrane</keyword>
<evidence type="ECO:0000256" key="1">
    <source>
        <dbReference type="ARBA" id="ARBA00004141"/>
    </source>
</evidence>
<dbReference type="InterPro" id="IPR011701">
    <property type="entry name" value="MFS"/>
</dbReference>
<dbReference type="CDD" id="cd17327">
    <property type="entry name" value="MFS_FEN2_like"/>
    <property type="match status" value="1"/>
</dbReference>
<dbReference type="Pfam" id="PF07690">
    <property type="entry name" value="MFS_1"/>
    <property type="match status" value="1"/>
</dbReference>
<feature type="transmembrane region" description="Helical" evidence="7">
    <location>
        <begin position="114"/>
        <end position="132"/>
    </location>
</feature>
<reference evidence="9" key="1">
    <citation type="submission" date="2016-04" db="EMBL/GenBank/DDBJ databases">
        <title>Comparative genomics of biotechnologically important yeasts.</title>
        <authorList>
            <consortium name="DOE Joint Genome Institute"/>
            <person name="Riley R."/>
            <person name="Haridas S."/>
            <person name="Wolfe K.H."/>
            <person name="Lopes M.R."/>
            <person name="Hittinger C.T."/>
            <person name="Goker M."/>
            <person name="Salamov A."/>
            <person name="Wisecaver J."/>
            <person name="Long T.M."/>
            <person name="Aerts A.L."/>
            <person name="Barry K."/>
            <person name="Choi C."/>
            <person name="Clum A."/>
            <person name="Coughlan A.Y."/>
            <person name="Deshpande S."/>
            <person name="Douglass A.P."/>
            <person name="Hanson S.J."/>
            <person name="Klenk H.-P."/>
            <person name="Labutti K."/>
            <person name="Lapidus A."/>
            <person name="Lindquist E."/>
            <person name="Lipzen A."/>
            <person name="Meier-Kolthoff J.P."/>
            <person name="Ohm R.A."/>
            <person name="Otillar R.P."/>
            <person name="Pangilinan J."/>
            <person name="Peng Y."/>
            <person name="Rokas A."/>
            <person name="Rosa C.A."/>
            <person name="Scheuner C."/>
            <person name="Sibirny A.A."/>
            <person name="Slot J.C."/>
            <person name="Stielow J.B."/>
            <person name="Sun H."/>
            <person name="Kurtzman C.P."/>
            <person name="Blackwell M."/>
            <person name="Grigoriev I.V."/>
            <person name="Jeffries T.W."/>
        </authorList>
    </citation>
    <scope>NUCLEOTIDE SEQUENCE [LARGE SCALE GENOMIC DNA]</scope>
    <source>
        <strain evidence="9">NRRL YB-2248</strain>
    </source>
</reference>
<evidence type="ECO:0000256" key="5">
    <source>
        <dbReference type="ARBA" id="ARBA00023136"/>
    </source>
</evidence>
<dbReference type="GO" id="GO:0016020">
    <property type="term" value="C:membrane"/>
    <property type="evidence" value="ECO:0007669"/>
    <property type="project" value="UniProtKB-SubCell"/>
</dbReference>
<organism evidence="8 9">
    <name type="scientific">[Candida] arabinofermentans NRRL YB-2248</name>
    <dbReference type="NCBI Taxonomy" id="983967"/>
    <lineage>
        <taxon>Eukaryota</taxon>
        <taxon>Fungi</taxon>
        <taxon>Dikarya</taxon>
        <taxon>Ascomycota</taxon>
        <taxon>Saccharomycotina</taxon>
        <taxon>Pichiomycetes</taxon>
        <taxon>Pichiales</taxon>
        <taxon>Pichiaceae</taxon>
        <taxon>Ogataea</taxon>
        <taxon>Ogataea/Candida clade</taxon>
    </lineage>
</organism>
<comment type="subcellular location">
    <subcellularLocation>
        <location evidence="1">Membrane</location>
        <topology evidence="1">Multi-pass membrane protein</topology>
    </subcellularLocation>
</comment>
<gene>
    <name evidence="8" type="ORF">CANARDRAFT_176619</name>
</gene>
<keyword evidence="2" id="KW-0813">Transport</keyword>
<evidence type="ECO:0000256" key="4">
    <source>
        <dbReference type="ARBA" id="ARBA00022989"/>
    </source>
</evidence>
<dbReference type="Proteomes" id="UP000094801">
    <property type="component" value="Unassembled WGS sequence"/>
</dbReference>
<protein>
    <recommendedName>
        <fullName evidence="10">Major facilitator superfamily (MFS) profile domain-containing protein</fullName>
    </recommendedName>
</protein>
<sequence>MSDNSINKEKDQHNELNAVISITKEQIGTTEVITTFISPGGREVKVTGDVDEAMALALEAEVVEVDEETNARILRKTDLYLMPVFCFLYAVQFMDKTTNSYAAIMGLKTDLHMVGNQYSWVGSAFYLGYLFFELPASYCLQRFPLAKATAAFIVIWAITLMLHATPNYAGFIFLRVALGGFESAVTPAMVILTSQWYKKEEQFFRTAIWFSFNGFGIIFGSSIAYGISIHSENWSIEGWKVLFIITGLLTMVVGIVFLVHVPDNPSKAWFLTQEEKILVLNRIRTNNQGFGNKHFKMYQLKETLTDYRTWLYFTFAFLTNIPNGGLTNFGSILLSQDFNYGKLDALLMGMPSGAVELVGCILFGFSVKFIKHRLAIALFSIVISLMASCLLAFCDYDKKAKLTGYYLSSLAPVGMICCLSCFSSNVAGHTKKVTTNAIYLIGYCTGNIVGPQTFKENQAPHYSSAKIAMVACYSIALVNLSMIYFSYWRDNRIRDKLEAERIANGGPAFFMENQEFADLTDFENPNFRYAL</sequence>
<feature type="transmembrane region" description="Helical" evidence="7">
    <location>
        <begin position="203"/>
        <end position="227"/>
    </location>
</feature>
<dbReference type="OrthoDB" id="6730379at2759"/>